<feature type="transmembrane region" description="Helical" evidence="8">
    <location>
        <begin position="276"/>
        <end position="297"/>
    </location>
</feature>
<gene>
    <name evidence="10" type="primary">rarD</name>
    <name evidence="10" type="ORF">CIK84_01265</name>
    <name evidence="11" type="ORF">EXY26_05640</name>
</gene>
<evidence type="ECO:0000313" key="13">
    <source>
        <dbReference type="Proteomes" id="UP000297638"/>
    </source>
</evidence>
<dbReference type="NCBIfam" id="TIGR00688">
    <property type="entry name" value="rarD"/>
    <property type="match status" value="1"/>
</dbReference>
<comment type="similarity">
    <text evidence="2">Belongs to the EamA transporter family.</text>
</comment>
<proteinExistence type="inferred from homology"/>
<dbReference type="InterPro" id="IPR004626">
    <property type="entry name" value="RarD"/>
</dbReference>
<feature type="transmembrane region" description="Helical" evidence="8">
    <location>
        <begin position="251"/>
        <end position="270"/>
    </location>
</feature>
<evidence type="ECO:0000256" key="7">
    <source>
        <dbReference type="ARBA" id="ARBA00023136"/>
    </source>
</evidence>
<evidence type="ECO:0000259" key="9">
    <source>
        <dbReference type="Pfam" id="PF00892"/>
    </source>
</evidence>
<evidence type="ECO:0000256" key="8">
    <source>
        <dbReference type="SAM" id="Phobius"/>
    </source>
</evidence>
<dbReference type="PANTHER" id="PTHR22911">
    <property type="entry name" value="ACYL-MALONYL CONDENSING ENZYME-RELATED"/>
    <property type="match status" value="1"/>
</dbReference>
<organism evidence="10 12">
    <name type="scientific">Glutamicibacter arilaitensis</name>
    <dbReference type="NCBI Taxonomy" id="256701"/>
    <lineage>
        <taxon>Bacteria</taxon>
        <taxon>Bacillati</taxon>
        <taxon>Actinomycetota</taxon>
        <taxon>Actinomycetes</taxon>
        <taxon>Micrococcales</taxon>
        <taxon>Micrococcaceae</taxon>
        <taxon>Glutamicibacter</taxon>
    </lineage>
</organism>
<dbReference type="SUPFAM" id="SSF103481">
    <property type="entry name" value="Multidrug resistance efflux transporter EmrE"/>
    <property type="match status" value="2"/>
</dbReference>
<dbReference type="Proteomes" id="UP000297638">
    <property type="component" value="Unassembled WGS sequence"/>
</dbReference>
<dbReference type="PANTHER" id="PTHR22911:SF137">
    <property type="entry name" value="SOLUTE CARRIER FAMILY 35 MEMBER G2-RELATED"/>
    <property type="match status" value="1"/>
</dbReference>
<feature type="transmembrane region" description="Helical" evidence="8">
    <location>
        <begin position="219"/>
        <end position="239"/>
    </location>
</feature>
<feature type="transmembrane region" description="Helical" evidence="8">
    <location>
        <begin position="186"/>
        <end position="207"/>
    </location>
</feature>
<evidence type="ECO:0000313" key="11">
    <source>
        <dbReference type="EMBL" id="TFH56519.1"/>
    </source>
</evidence>
<reference evidence="10 12" key="1">
    <citation type="journal article" date="2017" name="Elife">
        <title>Extensive horizontal gene transfer in cheese-associated bacteria.</title>
        <authorList>
            <person name="Bonham K.S."/>
            <person name="Wolfe B.E."/>
            <person name="Dutton R.J."/>
        </authorList>
    </citation>
    <scope>NUCLEOTIDE SEQUENCE [LARGE SCALE GENOMIC DNA]</scope>
    <source>
        <strain evidence="10 12">JB182</strain>
    </source>
</reference>
<keyword evidence="7 8" id="KW-0472">Membrane</keyword>
<feature type="domain" description="EamA" evidence="9">
    <location>
        <begin position="16"/>
        <end position="151"/>
    </location>
</feature>
<evidence type="ECO:0000313" key="10">
    <source>
        <dbReference type="EMBL" id="PMQ20282.1"/>
    </source>
</evidence>
<evidence type="ECO:0000256" key="5">
    <source>
        <dbReference type="ARBA" id="ARBA00022692"/>
    </source>
</evidence>
<evidence type="ECO:0000313" key="12">
    <source>
        <dbReference type="Proteomes" id="UP000235739"/>
    </source>
</evidence>
<dbReference type="GO" id="GO:0005886">
    <property type="term" value="C:plasma membrane"/>
    <property type="evidence" value="ECO:0007669"/>
    <property type="project" value="UniProtKB-SubCell"/>
</dbReference>
<feature type="transmembrane region" description="Helical" evidence="8">
    <location>
        <begin position="110"/>
        <end position="128"/>
    </location>
</feature>
<feature type="transmembrane region" description="Helical" evidence="8">
    <location>
        <begin position="21"/>
        <end position="40"/>
    </location>
</feature>
<evidence type="ECO:0000256" key="2">
    <source>
        <dbReference type="ARBA" id="ARBA00007362"/>
    </source>
</evidence>
<name>A0A2N7S295_9MICC</name>
<evidence type="ECO:0000256" key="6">
    <source>
        <dbReference type="ARBA" id="ARBA00022989"/>
    </source>
</evidence>
<feature type="transmembrane region" description="Helical" evidence="8">
    <location>
        <begin position="83"/>
        <end position="104"/>
    </location>
</feature>
<keyword evidence="3" id="KW-0813">Transport</keyword>
<keyword evidence="4" id="KW-1003">Cell membrane</keyword>
<accession>A0A2N7S295</accession>
<feature type="transmembrane region" description="Helical" evidence="8">
    <location>
        <begin position="135"/>
        <end position="152"/>
    </location>
</feature>
<reference evidence="11 13" key="2">
    <citation type="submission" date="2019-03" db="EMBL/GenBank/DDBJ databases">
        <title>Glutamicibacter sp. LJH19 genome.</title>
        <authorList>
            <person name="Sinai Borker S."/>
            <person name="Kumar R."/>
        </authorList>
    </citation>
    <scope>NUCLEOTIDE SEQUENCE [LARGE SCALE GENOMIC DNA]</scope>
    <source>
        <strain evidence="11 13">LJH19</strain>
    </source>
</reference>
<keyword evidence="5 8" id="KW-0812">Transmembrane</keyword>
<evidence type="ECO:0000256" key="1">
    <source>
        <dbReference type="ARBA" id="ARBA00004651"/>
    </source>
</evidence>
<sequence length="312" mass="33701">MSLSTAKPIRSEHSYGLIQGTAAYLIWGMLPAYFLLLPAISAFEFVGVRVIYSLIFCLLLLAFTGQFKQFAKMFKDSKTMWQLGLASVLIAANWVLYALAVLTGHVLEASLGYFINPIVAILLGVIVLKEKLRSLQWVAVAVATVAVIVLTVGLGRVPWISLGLAFSFGFYGLVKNKVGQSGTALGSLTIETLWLTPLAIAYLIWLAVNGQSALFSADVPGHLLLAASGIITAVPLLLFGGAARRLPLSTVGSLQFLAPLLQFILGLAVFGEHMPFERWVGFGLVWVAVIFVLVDMLRTPRVGPMPEPKKLA</sequence>
<feature type="transmembrane region" description="Helical" evidence="8">
    <location>
        <begin position="46"/>
        <end position="63"/>
    </location>
</feature>
<dbReference type="Pfam" id="PF00892">
    <property type="entry name" value="EamA"/>
    <property type="match status" value="1"/>
</dbReference>
<dbReference type="EMBL" id="PNQX01000001">
    <property type="protein sequence ID" value="PMQ20282.1"/>
    <property type="molecule type" value="Genomic_DNA"/>
</dbReference>
<dbReference type="EMBL" id="SPDS01000001">
    <property type="protein sequence ID" value="TFH56519.1"/>
    <property type="molecule type" value="Genomic_DNA"/>
</dbReference>
<comment type="caution">
    <text evidence="10">The sequence shown here is derived from an EMBL/GenBank/DDBJ whole genome shotgun (WGS) entry which is preliminary data.</text>
</comment>
<comment type="subcellular location">
    <subcellularLocation>
        <location evidence="1">Cell membrane</location>
        <topology evidence="1">Multi-pass membrane protein</topology>
    </subcellularLocation>
</comment>
<evidence type="ECO:0000256" key="4">
    <source>
        <dbReference type="ARBA" id="ARBA00022475"/>
    </source>
</evidence>
<dbReference type="InterPro" id="IPR000620">
    <property type="entry name" value="EamA_dom"/>
</dbReference>
<protein>
    <submittedName>
        <fullName evidence="10">EamA family transporter RarD</fullName>
    </submittedName>
</protein>
<dbReference type="AlphaFoldDB" id="A0A2N7S295"/>
<keyword evidence="6 8" id="KW-1133">Transmembrane helix</keyword>
<feature type="transmembrane region" description="Helical" evidence="8">
    <location>
        <begin position="158"/>
        <end position="174"/>
    </location>
</feature>
<evidence type="ECO:0000256" key="3">
    <source>
        <dbReference type="ARBA" id="ARBA00022448"/>
    </source>
</evidence>
<dbReference type="InterPro" id="IPR037185">
    <property type="entry name" value="EmrE-like"/>
</dbReference>
<dbReference type="RefSeq" id="WP_102597317.1">
    <property type="nucleotide sequence ID" value="NZ_JABUYH010000002.1"/>
</dbReference>
<dbReference type="Proteomes" id="UP000235739">
    <property type="component" value="Unassembled WGS sequence"/>
</dbReference>